<dbReference type="EMBL" id="PGOL01000637">
    <property type="protein sequence ID" value="PKI67152.1"/>
    <property type="molecule type" value="Genomic_DNA"/>
</dbReference>
<feature type="domain" description="Retrotransposon gag" evidence="3">
    <location>
        <begin position="110"/>
        <end position="209"/>
    </location>
</feature>
<sequence>MENKRVEQPRNAPNARRRERVQPKEVRVEDEENYGAGFDEEDDRDSVVSNKRRAGRFREVRNREDNNPGSIKMKIPSFQGKSDPKAYLDWEKNVEFVFDCYSYSELRKVKLAAIEFSDFAIVWWDQLVINRRRNREPSIDTWEEMKRVMRKRFVPSYYYRELYNKLQSLRQDNRSVEEYSKEMEVALIRANVEENREATMARFLAGLNREIQNAVELQHYVELEDMVHMAIKIENQFKRRDNTRASHSPSTSTWKPNQWKKDEKQSTSKLKTEQKQEATSHVPQGLSMLKHPRLYKLQWLNDSGEIRVNKSMRMSFPRKHHMGYLQSKGLTIKLILFP</sequence>
<feature type="compositionally biased region" description="Basic and acidic residues" evidence="2">
    <location>
        <begin position="259"/>
        <end position="278"/>
    </location>
</feature>
<keyword evidence="5" id="KW-1185">Reference proteome</keyword>
<evidence type="ECO:0000256" key="1">
    <source>
        <dbReference type="SAM" id="Coils"/>
    </source>
</evidence>
<dbReference type="AlphaFoldDB" id="A0A2I0KF73"/>
<dbReference type="PANTHER" id="PTHR35046">
    <property type="entry name" value="ZINC KNUCKLE (CCHC-TYPE) FAMILY PROTEIN"/>
    <property type="match status" value="1"/>
</dbReference>
<comment type="caution">
    <text evidence="4">The sequence shown here is derived from an EMBL/GenBank/DDBJ whole genome shotgun (WGS) entry which is preliminary data.</text>
</comment>
<feature type="region of interest" description="Disordered" evidence="2">
    <location>
        <begin position="240"/>
        <end position="282"/>
    </location>
</feature>
<evidence type="ECO:0000259" key="3">
    <source>
        <dbReference type="Pfam" id="PF03732"/>
    </source>
</evidence>
<proteinExistence type="predicted"/>
<evidence type="ECO:0000256" key="2">
    <source>
        <dbReference type="SAM" id="MobiDB-lite"/>
    </source>
</evidence>
<dbReference type="STRING" id="22663.A0A2I0KF73"/>
<dbReference type="Proteomes" id="UP000233551">
    <property type="component" value="Unassembled WGS sequence"/>
</dbReference>
<dbReference type="PANTHER" id="PTHR35046:SF9">
    <property type="entry name" value="RNA-DIRECTED DNA POLYMERASE"/>
    <property type="match status" value="1"/>
</dbReference>
<evidence type="ECO:0000313" key="5">
    <source>
        <dbReference type="Proteomes" id="UP000233551"/>
    </source>
</evidence>
<feature type="compositionally biased region" description="Polar residues" evidence="2">
    <location>
        <begin position="245"/>
        <end position="256"/>
    </location>
</feature>
<keyword evidence="1" id="KW-0175">Coiled coil</keyword>
<organism evidence="4 5">
    <name type="scientific">Punica granatum</name>
    <name type="common">Pomegranate</name>
    <dbReference type="NCBI Taxonomy" id="22663"/>
    <lineage>
        <taxon>Eukaryota</taxon>
        <taxon>Viridiplantae</taxon>
        <taxon>Streptophyta</taxon>
        <taxon>Embryophyta</taxon>
        <taxon>Tracheophyta</taxon>
        <taxon>Spermatophyta</taxon>
        <taxon>Magnoliopsida</taxon>
        <taxon>eudicotyledons</taxon>
        <taxon>Gunneridae</taxon>
        <taxon>Pentapetalae</taxon>
        <taxon>rosids</taxon>
        <taxon>malvids</taxon>
        <taxon>Myrtales</taxon>
        <taxon>Lythraceae</taxon>
        <taxon>Punica</taxon>
    </lineage>
</organism>
<feature type="coiled-coil region" evidence="1">
    <location>
        <begin position="159"/>
        <end position="196"/>
    </location>
</feature>
<feature type="non-terminal residue" evidence="4">
    <location>
        <position position="338"/>
    </location>
</feature>
<accession>A0A2I0KF73</accession>
<dbReference type="InterPro" id="IPR005162">
    <property type="entry name" value="Retrotrans_gag_dom"/>
</dbReference>
<feature type="compositionally biased region" description="Acidic residues" evidence="2">
    <location>
        <begin position="28"/>
        <end position="44"/>
    </location>
</feature>
<evidence type="ECO:0000313" key="4">
    <source>
        <dbReference type="EMBL" id="PKI67152.1"/>
    </source>
</evidence>
<protein>
    <recommendedName>
        <fullName evidence="3">Retrotransposon gag domain-containing protein</fullName>
    </recommendedName>
</protein>
<gene>
    <name evidence="4" type="ORF">CRG98_012480</name>
</gene>
<dbReference type="Pfam" id="PF03732">
    <property type="entry name" value="Retrotrans_gag"/>
    <property type="match status" value="1"/>
</dbReference>
<feature type="region of interest" description="Disordered" evidence="2">
    <location>
        <begin position="1"/>
        <end position="53"/>
    </location>
</feature>
<reference evidence="4 5" key="1">
    <citation type="submission" date="2017-11" db="EMBL/GenBank/DDBJ databases">
        <title>De-novo sequencing of pomegranate (Punica granatum L.) genome.</title>
        <authorList>
            <person name="Akparov Z."/>
            <person name="Amiraslanov A."/>
            <person name="Hajiyeva S."/>
            <person name="Abbasov M."/>
            <person name="Kaur K."/>
            <person name="Hamwieh A."/>
            <person name="Solovyev V."/>
            <person name="Salamov A."/>
            <person name="Braich B."/>
            <person name="Kosarev P."/>
            <person name="Mahmoud A."/>
            <person name="Hajiyev E."/>
            <person name="Babayeva S."/>
            <person name="Izzatullayeva V."/>
            <person name="Mammadov A."/>
            <person name="Mammadov A."/>
            <person name="Sharifova S."/>
            <person name="Ojaghi J."/>
            <person name="Eynullazada K."/>
            <person name="Bayramov B."/>
            <person name="Abdulazimova A."/>
            <person name="Shahmuradov I."/>
        </authorList>
    </citation>
    <scope>NUCLEOTIDE SEQUENCE [LARGE SCALE GENOMIC DNA]</scope>
    <source>
        <strain evidence="5">cv. AG2017</strain>
        <tissue evidence="4">Leaf</tissue>
    </source>
</reference>
<name>A0A2I0KF73_PUNGR</name>